<protein>
    <submittedName>
        <fullName evidence="2">Uncharacterized protein</fullName>
    </submittedName>
</protein>
<gene>
    <name evidence="2" type="ORF">BD410DRAFT_839370</name>
</gene>
<organism evidence="2 3">
    <name type="scientific">Rickenella mellea</name>
    <dbReference type="NCBI Taxonomy" id="50990"/>
    <lineage>
        <taxon>Eukaryota</taxon>
        <taxon>Fungi</taxon>
        <taxon>Dikarya</taxon>
        <taxon>Basidiomycota</taxon>
        <taxon>Agaricomycotina</taxon>
        <taxon>Agaricomycetes</taxon>
        <taxon>Hymenochaetales</taxon>
        <taxon>Rickenellaceae</taxon>
        <taxon>Rickenella</taxon>
    </lineage>
</organism>
<feature type="region of interest" description="Disordered" evidence="1">
    <location>
        <begin position="111"/>
        <end position="130"/>
    </location>
</feature>
<evidence type="ECO:0000313" key="3">
    <source>
        <dbReference type="Proteomes" id="UP000294933"/>
    </source>
</evidence>
<evidence type="ECO:0000256" key="1">
    <source>
        <dbReference type="SAM" id="MobiDB-lite"/>
    </source>
</evidence>
<keyword evidence="3" id="KW-1185">Reference proteome</keyword>
<evidence type="ECO:0000313" key="2">
    <source>
        <dbReference type="EMBL" id="TDL23081.1"/>
    </source>
</evidence>
<reference evidence="2 3" key="1">
    <citation type="submission" date="2018-06" db="EMBL/GenBank/DDBJ databases">
        <title>A transcriptomic atlas of mushroom development highlights an independent origin of complex multicellularity.</title>
        <authorList>
            <consortium name="DOE Joint Genome Institute"/>
            <person name="Krizsan K."/>
            <person name="Almasi E."/>
            <person name="Merenyi Z."/>
            <person name="Sahu N."/>
            <person name="Viragh M."/>
            <person name="Koszo T."/>
            <person name="Mondo S."/>
            <person name="Kiss B."/>
            <person name="Balint B."/>
            <person name="Kues U."/>
            <person name="Barry K."/>
            <person name="Hegedus J.C."/>
            <person name="Henrissat B."/>
            <person name="Johnson J."/>
            <person name="Lipzen A."/>
            <person name="Ohm R."/>
            <person name="Nagy I."/>
            <person name="Pangilinan J."/>
            <person name="Yan J."/>
            <person name="Xiong Y."/>
            <person name="Grigoriev I.V."/>
            <person name="Hibbett D.S."/>
            <person name="Nagy L.G."/>
        </authorList>
    </citation>
    <scope>NUCLEOTIDE SEQUENCE [LARGE SCALE GENOMIC DNA]</scope>
    <source>
        <strain evidence="2 3">SZMC22713</strain>
    </source>
</reference>
<dbReference type="EMBL" id="ML170172">
    <property type="protein sequence ID" value="TDL23081.1"/>
    <property type="molecule type" value="Genomic_DNA"/>
</dbReference>
<dbReference type="Proteomes" id="UP000294933">
    <property type="component" value="Unassembled WGS sequence"/>
</dbReference>
<dbReference type="AlphaFoldDB" id="A0A4Y7Q6X6"/>
<dbReference type="VEuPathDB" id="FungiDB:BD410DRAFT_839370"/>
<sequence>MTSTATLNKPLAMRTPQQVTAASATDGFKHHLFTSCDAHTGPIHRIHASPDPPASFRDIRRLALLQRLKSRFLATRVSSGHRLLLSVFMITSKAVGQGTFALTERNQMERERCARTSNGTKCAGRGSREVRERGHKIYSHTPPHSSHTSLSPLSIAAGPGPEKAVDRQVRLLRISDSRTPRHLELSSSYAPHRLVINTFRDYSSSFLNVVLIETILNGQRRRRRGRRACGGSVFRIGFVLVWIGT</sequence>
<dbReference type="OrthoDB" id="244495at2759"/>
<accession>A0A4Y7Q6X6</accession>
<dbReference type="STRING" id="50990.A0A4Y7Q6X6"/>
<proteinExistence type="predicted"/>
<name>A0A4Y7Q6X6_9AGAM</name>